<dbReference type="AlphaFoldDB" id="A0A5B7WVZ5"/>
<proteinExistence type="predicted"/>
<protein>
    <submittedName>
        <fullName evidence="1">Uncharacterized protein</fullName>
    </submittedName>
</protein>
<organism evidence="1 2">
    <name type="scientific">Glutamicibacter creatinolyticus</name>
    <dbReference type="NCBI Taxonomy" id="162496"/>
    <lineage>
        <taxon>Bacteria</taxon>
        <taxon>Bacillati</taxon>
        <taxon>Actinomycetota</taxon>
        <taxon>Actinomycetes</taxon>
        <taxon>Micrococcales</taxon>
        <taxon>Micrococcaceae</taxon>
        <taxon>Glutamicibacter</taxon>
    </lineage>
</organism>
<dbReference type="EMBL" id="CP034412">
    <property type="protein sequence ID" value="QCY48178.1"/>
    <property type="molecule type" value="Genomic_DNA"/>
</dbReference>
<keyword evidence="2" id="KW-1185">Reference proteome</keyword>
<reference evidence="1 2" key="1">
    <citation type="submission" date="2018-12" db="EMBL/GenBank/DDBJ databases">
        <title>Complete Genome Sequence of Glutamicibacter creatinolyticus strain LGCM259,isolated from an abscess of a 12-year-old mare in Italy.</title>
        <authorList>
            <person name="Santos R.G."/>
            <person name="Silva A.L."/>
            <person name="Seyffert N."/>
            <person name="Castro T.L.P."/>
            <person name="Attili A.R."/>
            <person name="Rifici C."/>
            <person name="Mazzullo G."/>
            <person name="Brenig B."/>
            <person name="Venanzi F."/>
            <person name="Azevedo V."/>
        </authorList>
    </citation>
    <scope>NUCLEOTIDE SEQUENCE [LARGE SCALE GENOMIC DNA]</scope>
    <source>
        <strain evidence="1 2">LGCM 259</strain>
    </source>
</reference>
<dbReference type="Proteomes" id="UP000307000">
    <property type="component" value="Chromosome"/>
</dbReference>
<accession>A0A5B7WVZ5</accession>
<evidence type="ECO:0000313" key="1">
    <source>
        <dbReference type="EMBL" id="QCY48178.1"/>
    </source>
</evidence>
<evidence type="ECO:0000313" key="2">
    <source>
        <dbReference type="Proteomes" id="UP000307000"/>
    </source>
</evidence>
<dbReference type="RefSeq" id="WP_138175763.1">
    <property type="nucleotide sequence ID" value="NZ_BAAAGL010000015.1"/>
</dbReference>
<gene>
    <name evidence="1" type="ORF">GcLGCM259_2471</name>
</gene>
<name>A0A5B7WVZ5_9MICC</name>
<dbReference type="KEGG" id="gcr:GcLGCM259_2471"/>
<sequence length="69" mass="8128">MPKTTLQLTLTKDQFDDLSNALEDYRDQFAQRAGESEFDLLLGSAYWEDRAQEVQELLERILQSPSYWL</sequence>